<dbReference type="RefSeq" id="WP_188173012.1">
    <property type="nucleotide sequence ID" value="NZ_JACVVD010000001.1"/>
</dbReference>
<dbReference type="AlphaFoldDB" id="A0A926QH87"/>
<protein>
    <submittedName>
        <fullName evidence="2">Uncharacterized protein</fullName>
    </submittedName>
</protein>
<dbReference type="EMBL" id="JACVVD010000001">
    <property type="protein sequence ID" value="MBD0379240.1"/>
    <property type="molecule type" value="Genomic_DNA"/>
</dbReference>
<organism evidence="2 3">
    <name type="scientific">Paenibacillus sedimenti</name>
    <dbReference type="NCBI Taxonomy" id="2770274"/>
    <lineage>
        <taxon>Bacteria</taxon>
        <taxon>Bacillati</taxon>
        <taxon>Bacillota</taxon>
        <taxon>Bacilli</taxon>
        <taxon>Bacillales</taxon>
        <taxon>Paenibacillaceae</taxon>
        <taxon>Paenibacillus</taxon>
    </lineage>
</organism>
<feature type="transmembrane region" description="Helical" evidence="1">
    <location>
        <begin position="121"/>
        <end position="148"/>
    </location>
</feature>
<keyword evidence="3" id="KW-1185">Reference proteome</keyword>
<evidence type="ECO:0000313" key="3">
    <source>
        <dbReference type="Proteomes" id="UP000650466"/>
    </source>
</evidence>
<evidence type="ECO:0000313" key="2">
    <source>
        <dbReference type="EMBL" id="MBD0379240.1"/>
    </source>
</evidence>
<proteinExistence type="predicted"/>
<keyword evidence="1" id="KW-0472">Membrane</keyword>
<comment type="caution">
    <text evidence="2">The sequence shown here is derived from an EMBL/GenBank/DDBJ whole genome shotgun (WGS) entry which is preliminary data.</text>
</comment>
<feature type="transmembrane region" description="Helical" evidence="1">
    <location>
        <begin position="154"/>
        <end position="172"/>
    </location>
</feature>
<feature type="transmembrane region" description="Helical" evidence="1">
    <location>
        <begin position="25"/>
        <end position="44"/>
    </location>
</feature>
<dbReference type="NCBIfam" id="NF041644">
    <property type="entry name" value="CBO0543_fam"/>
    <property type="match status" value="1"/>
</dbReference>
<name>A0A926QH87_9BACL</name>
<gene>
    <name evidence="2" type="ORF">ICC18_03755</name>
</gene>
<evidence type="ECO:0000256" key="1">
    <source>
        <dbReference type="SAM" id="Phobius"/>
    </source>
</evidence>
<sequence>MNDQLHEIQQNTAYFELERWLDGGVFTWTWWFMLGMLVIPWCIFIKLVDRKRSHSIWFFGLMVLIISSFTDDLGAEIGIWIYPIKLVPYSLIAFPFDFSVIPVAQMLIFQYFTTWKTFSIALFLQALIFSYIGEPFSVWAGAVSYYGWTYSYSFLFYIFTGTLTRAFVNFWTPKQ</sequence>
<dbReference type="InterPro" id="IPR048147">
    <property type="entry name" value="CBO0543-like"/>
</dbReference>
<reference evidence="2" key="1">
    <citation type="submission" date="2020-09" db="EMBL/GenBank/DDBJ databases">
        <title>Draft Genome Sequence of Paenibacillus sp. WST5.</title>
        <authorList>
            <person name="Bao Z."/>
        </authorList>
    </citation>
    <scope>NUCLEOTIDE SEQUENCE</scope>
    <source>
        <strain evidence="2">WST5</strain>
    </source>
</reference>
<accession>A0A926QH87</accession>
<feature type="transmembrane region" description="Helical" evidence="1">
    <location>
        <begin position="88"/>
        <end position="109"/>
    </location>
</feature>
<keyword evidence="1" id="KW-0812">Transmembrane</keyword>
<dbReference type="Proteomes" id="UP000650466">
    <property type="component" value="Unassembled WGS sequence"/>
</dbReference>
<keyword evidence="1" id="KW-1133">Transmembrane helix</keyword>
<feature type="transmembrane region" description="Helical" evidence="1">
    <location>
        <begin position="56"/>
        <end position="82"/>
    </location>
</feature>